<dbReference type="InterPro" id="IPR000847">
    <property type="entry name" value="LysR_HTH_N"/>
</dbReference>
<dbReference type="Gene3D" id="1.10.10.10">
    <property type="entry name" value="Winged helix-like DNA-binding domain superfamily/Winged helix DNA-binding domain"/>
    <property type="match status" value="1"/>
</dbReference>
<dbReference type="PROSITE" id="PS50931">
    <property type="entry name" value="HTH_LYSR"/>
    <property type="match status" value="1"/>
</dbReference>
<sequence>MDIQQLRCFLAVAEELHFGRAAERLHMTASPVSRTVRDLERELGADLFVRGYHQIELTPAGRELAVRVPPLLVAFDRLRSEIQLVAAGEERVVRLGGSHLSPPGVLDAVVECAEKGNPGRRVDVTLAPSAELLPPLGRGELDAAVVHLPVAEPGMMSVGLAEYHFMVAMRRDDPLAGRSELAIADLADRTVVTYPLALQPLAMQGLRDDLVSRGLRHFHLLAGADAAMLAGHVRRTGDLTFTLAPHTGGSARIFDDPAFALVPVIDGPPFRLGLVWLADRATDRVVAGLVDAVRERWSRGEWEI</sequence>
<dbReference type="PRINTS" id="PR00039">
    <property type="entry name" value="HTHLYSR"/>
</dbReference>
<proteinExistence type="inferred from homology"/>
<keyword evidence="7" id="KW-1185">Reference proteome</keyword>
<dbReference type="CDD" id="cd05466">
    <property type="entry name" value="PBP2_LTTR_substrate"/>
    <property type="match status" value="1"/>
</dbReference>
<evidence type="ECO:0000259" key="5">
    <source>
        <dbReference type="PROSITE" id="PS50931"/>
    </source>
</evidence>
<evidence type="ECO:0000313" key="7">
    <source>
        <dbReference type="Proteomes" id="UP001602245"/>
    </source>
</evidence>
<feature type="domain" description="HTH lysR-type" evidence="5">
    <location>
        <begin position="1"/>
        <end position="58"/>
    </location>
</feature>
<protein>
    <submittedName>
        <fullName evidence="6">LysR family transcriptional regulator</fullName>
    </submittedName>
</protein>
<dbReference type="Proteomes" id="UP001602245">
    <property type="component" value="Unassembled WGS sequence"/>
</dbReference>
<dbReference type="RefSeq" id="WP_020510828.1">
    <property type="nucleotide sequence ID" value="NZ_JBIAZU010000002.1"/>
</dbReference>
<evidence type="ECO:0000256" key="2">
    <source>
        <dbReference type="ARBA" id="ARBA00023015"/>
    </source>
</evidence>
<dbReference type="SUPFAM" id="SSF46785">
    <property type="entry name" value="Winged helix' DNA-binding domain"/>
    <property type="match status" value="1"/>
</dbReference>
<dbReference type="EMBL" id="JBIAZU010000002">
    <property type="protein sequence ID" value="MFF5290209.1"/>
    <property type="molecule type" value="Genomic_DNA"/>
</dbReference>
<dbReference type="InterPro" id="IPR036390">
    <property type="entry name" value="WH_DNA-bd_sf"/>
</dbReference>
<name>A0ABW6WA69_9ACTN</name>
<dbReference type="Pfam" id="PF03466">
    <property type="entry name" value="LysR_substrate"/>
    <property type="match status" value="1"/>
</dbReference>
<keyword evidence="4" id="KW-0804">Transcription</keyword>
<evidence type="ECO:0000256" key="3">
    <source>
        <dbReference type="ARBA" id="ARBA00023125"/>
    </source>
</evidence>
<dbReference type="Gene3D" id="3.40.190.10">
    <property type="entry name" value="Periplasmic binding protein-like II"/>
    <property type="match status" value="2"/>
</dbReference>
<accession>A0ABW6WA69</accession>
<dbReference type="Pfam" id="PF00126">
    <property type="entry name" value="HTH_1"/>
    <property type="match status" value="1"/>
</dbReference>
<dbReference type="PANTHER" id="PTHR30346">
    <property type="entry name" value="TRANSCRIPTIONAL DUAL REGULATOR HCAR-RELATED"/>
    <property type="match status" value="1"/>
</dbReference>
<dbReference type="PANTHER" id="PTHR30346:SF17">
    <property type="entry name" value="LYSR FAMILY TRANSCRIPTIONAL REGULATOR"/>
    <property type="match status" value="1"/>
</dbReference>
<evidence type="ECO:0000256" key="1">
    <source>
        <dbReference type="ARBA" id="ARBA00009437"/>
    </source>
</evidence>
<reference evidence="6 7" key="1">
    <citation type="submission" date="2024-10" db="EMBL/GenBank/DDBJ databases">
        <title>The Natural Products Discovery Center: Release of the First 8490 Sequenced Strains for Exploring Actinobacteria Biosynthetic Diversity.</title>
        <authorList>
            <person name="Kalkreuter E."/>
            <person name="Kautsar S.A."/>
            <person name="Yang D."/>
            <person name="Bader C.D."/>
            <person name="Teijaro C.N."/>
            <person name="Fluegel L."/>
            <person name="Davis C.M."/>
            <person name="Simpson J.R."/>
            <person name="Lauterbach L."/>
            <person name="Steele A.D."/>
            <person name="Gui C."/>
            <person name="Meng S."/>
            <person name="Li G."/>
            <person name="Viehrig K."/>
            <person name="Ye F."/>
            <person name="Su P."/>
            <person name="Kiefer A.F."/>
            <person name="Nichols A."/>
            <person name="Cepeda A.J."/>
            <person name="Yan W."/>
            <person name="Fan B."/>
            <person name="Jiang Y."/>
            <person name="Adhikari A."/>
            <person name="Zheng C.-J."/>
            <person name="Schuster L."/>
            <person name="Cowan T.M."/>
            <person name="Smanski M.J."/>
            <person name="Chevrette M.G."/>
            <person name="De Carvalho L.P.S."/>
            <person name="Shen B."/>
        </authorList>
    </citation>
    <scope>NUCLEOTIDE SEQUENCE [LARGE SCALE GENOMIC DNA]</scope>
    <source>
        <strain evidence="6 7">NPDC000087</strain>
    </source>
</reference>
<comment type="similarity">
    <text evidence="1">Belongs to the LysR transcriptional regulatory family.</text>
</comment>
<evidence type="ECO:0000313" key="6">
    <source>
        <dbReference type="EMBL" id="MFF5290209.1"/>
    </source>
</evidence>
<dbReference type="InterPro" id="IPR036388">
    <property type="entry name" value="WH-like_DNA-bd_sf"/>
</dbReference>
<gene>
    <name evidence="6" type="ORF">ACFY35_12245</name>
</gene>
<keyword evidence="2" id="KW-0805">Transcription regulation</keyword>
<dbReference type="InterPro" id="IPR005119">
    <property type="entry name" value="LysR_subst-bd"/>
</dbReference>
<evidence type="ECO:0000256" key="4">
    <source>
        <dbReference type="ARBA" id="ARBA00023163"/>
    </source>
</evidence>
<comment type="caution">
    <text evidence="6">The sequence shown here is derived from an EMBL/GenBank/DDBJ whole genome shotgun (WGS) entry which is preliminary data.</text>
</comment>
<dbReference type="SUPFAM" id="SSF53850">
    <property type="entry name" value="Periplasmic binding protein-like II"/>
    <property type="match status" value="1"/>
</dbReference>
<organism evidence="6 7">
    <name type="scientific">Paractinoplanes globisporus</name>
    <dbReference type="NCBI Taxonomy" id="113565"/>
    <lineage>
        <taxon>Bacteria</taxon>
        <taxon>Bacillati</taxon>
        <taxon>Actinomycetota</taxon>
        <taxon>Actinomycetes</taxon>
        <taxon>Micromonosporales</taxon>
        <taxon>Micromonosporaceae</taxon>
        <taxon>Paractinoplanes</taxon>
    </lineage>
</organism>
<keyword evidence="3" id="KW-0238">DNA-binding</keyword>